<keyword evidence="4" id="KW-0805">Transcription regulation</keyword>
<comment type="caution">
    <text evidence="8">The sequence shown here is derived from an EMBL/GenBank/DDBJ whole genome shotgun (WGS) entry which is preliminary data.</text>
</comment>
<keyword evidence="6" id="KW-0804">Transcription</keyword>
<evidence type="ECO:0000313" key="9">
    <source>
        <dbReference type="Proteomes" id="UP000177622"/>
    </source>
</evidence>
<dbReference type="RefSeq" id="XP_022484373.1">
    <property type="nucleotide sequence ID" value="XM_022635824.1"/>
</dbReference>
<dbReference type="GO" id="GO:0005634">
    <property type="term" value="C:nucleus"/>
    <property type="evidence" value="ECO:0007669"/>
    <property type="project" value="UniProtKB-SubCell"/>
</dbReference>
<keyword evidence="5" id="KW-0238">DNA-binding</keyword>
<dbReference type="EMBL" id="LXJU01000025">
    <property type="protein sequence ID" value="OGE48919.1"/>
    <property type="molecule type" value="Genomic_DNA"/>
</dbReference>
<evidence type="ECO:0000313" key="8">
    <source>
        <dbReference type="EMBL" id="OGE48919.1"/>
    </source>
</evidence>
<dbReference type="GO" id="GO:0003677">
    <property type="term" value="F:DNA binding"/>
    <property type="evidence" value="ECO:0007669"/>
    <property type="project" value="UniProtKB-KW"/>
</dbReference>
<dbReference type="PANTHER" id="PTHR31668">
    <property type="entry name" value="GLUCOSE TRANSPORT TRANSCRIPTION REGULATOR RGT1-RELATED-RELATED"/>
    <property type="match status" value="1"/>
</dbReference>
<keyword evidence="2" id="KW-0479">Metal-binding</keyword>
<organism evidence="8 9">
    <name type="scientific">Penicillium arizonense</name>
    <dbReference type="NCBI Taxonomy" id="1835702"/>
    <lineage>
        <taxon>Eukaryota</taxon>
        <taxon>Fungi</taxon>
        <taxon>Dikarya</taxon>
        <taxon>Ascomycota</taxon>
        <taxon>Pezizomycotina</taxon>
        <taxon>Eurotiomycetes</taxon>
        <taxon>Eurotiomycetidae</taxon>
        <taxon>Eurotiales</taxon>
        <taxon>Aspergillaceae</taxon>
        <taxon>Penicillium</taxon>
    </lineage>
</organism>
<proteinExistence type="predicted"/>
<dbReference type="OrthoDB" id="434972at2759"/>
<dbReference type="InterPro" id="IPR050797">
    <property type="entry name" value="Carb_Metab_Trans_Reg"/>
</dbReference>
<reference evidence="8 9" key="1">
    <citation type="journal article" date="2016" name="Sci. Rep.">
        <title>Penicillium arizonense, a new, genome sequenced fungal species, reveals a high chemical diversity in secreted metabolites.</title>
        <authorList>
            <person name="Grijseels S."/>
            <person name="Nielsen J.C."/>
            <person name="Randelovic M."/>
            <person name="Nielsen J."/>
            <person name="Nielsen K.F."/>
            <person name="Workman M."/>
            <person name="Frisvad J.C."/>
        </authorList>
    </citation>
    <scope>NUCLEOTIDE SEQUENCE [LARGE SCALE GENOMIC DNA]</scope>
    <source>
        <strain evidence="8 9">CBS 141311</strain>
    </source>
</reference>
<gene>
    <name evidence="8" type="ORF">PENARI_c025G06343</name>
</gene>
<evidence type="ECO:0000256" key="1">
    <source>
        <dbReference type="ARBA" id="ARBA00004123"/>
    </source>
</evidence>
<evidence type="ECO:0008006" key="10">
    <source>
        <dbReference type="Google" id="ProtNLM"/>
    </source>
</evidence>
<comment type="subcellular location">
    <subcellularLocation>
        <location evidence="1">Nucleus</location>
    </subcellularLocation>
</comment>
<evidence type="ECO:0000256" key="2">
    <source>
        <dbReference type="ARBA" id="ARBA00022723"/>
    </source>
</evidence>
<evidence type="ECO:0000256" key="4">
    <source>
        <dbReference type="ARBA" id="ARBA00023015"/>
    </source>
</evidence>
<sequence>MTISATHAPKTSLRQLYLAQSQMQRLLALRYMQDCRESAVPEDQPELEISTIAEEQTGRYCFSSDSPSLRRIPKSILATVINIYQQCSYSVWPVIHAKSLLERVENIKPEAIGEQDGNTVCLATALCAATMAQLQMAPMMDGDGYGDGSQRIDATTMAHTCLQMRRKYDSNGENLCLRSILISFFLHVYHAKVNQRNSAMMFIQEAIAGSRILRLDEGLPQPKDGLIANQDLLFPLLWVSERGYSLHLGLSPSYTEPPTILGIESSIEADVHAQGLLELVRLFVAFDKISMRRRPHGGTIAVTDLTETEKKLSSLSFSMADHTSTRSADYHVTREWMRTIIWQEALAMRLLSSAGYTSVMTFGFPAQVGRDLLQALRGFREADLLPLGRDQLLKCFEVANSLADTVLLRSTLMSSRRELGPHDFLHALYQKIVPFLEQDRMLLGILRAKTAEALVMAPARLLTMNERSSGPYGLETETDQRTHLGGYRSYVAEQSDLETNSLNFSQQELQTV</sequence>
<evidence type="ECO:0000256" key="7">
    <source>
        <dbReference type="ARBA" id="ARBA00023242"/>
    </source>
</evidence>
<evidence type="ECO:0000256" key="5">
    <source>
        <dbReference type="ARBA" id="ARBA00023125"/>
    </source>
</evidence>
<dbReference type="PANTHER" id="PTHR31668:SF18">
    <property type="entry name" value="MALTOSE FERMENTATION REGULATORY PROTEIN MAL13-RELATED"/>
    <property type="match status" value="1"/>
</dbReference>
<evidence type="ECO:0000256" key="3">
    <source>
        <dbReference type="ARBA" id="ARBA00022833"/>
    </source>
</evidence>
<dbReference type="GO" id="GO:0046872">
    <property type="term" value="F:metal ion binding"/>
    <property type="evidence" value="ECO:0007669"/>
    <property type="project" value="UniProtKB-KW"/>
</dbReference>
<evidence type="ECO:0000256" key="6">
    <source>
        <dbReference type="ARBA" id="ARBA00023163"/>
    </source>
</evidence>
<keyword evidence="7" id="KW-0539">Nucleus</keyword>
<keyword evidence="3" id="KW-0862">Zinc</keyword>
<protein>
    <recommendedName>
        <fullName evidence="10">Transcription factor domain-containing protein</fullName>
    </recommendedName>
</protein>
<dbReference type="Proteomes" id="UP000177622">
    <property type="component" value="Unassembled WGS sequence"/>
</dbReference>
<dbReference type="AlphaFoldDB" id="A0A1F5L7I6"/>
<dbReference type="GeneID" id="34580558"/>
<accession>A0A1F5L7I6</accession>
<name>A0A1F5L7I6_PENAI</name>
<keyword evidence="9" id="KW-1185">Reference proteome</keyword>